<evidence type="ECO:0000256" key="1">
    <source>
        <dbReference type="ARBA" id="ARBA00007626"/>
    </source>
</evidence>
<keyword evidence="6" id="KW-1185">Reference proteome</keyword>
<dbReference type="Proteomes" id="UP000015453">
    <property type="component" value="Unassembled WGS sequence"/>
</dbReference>
<feature type="repeat" description="PPR" evidence="3">
    <location>
        <begin position="768"/>
        <end position="802"/>
    </location>
</feature>
<keyword evidence="4" id="KW-0812">Transmembrane</keyword>
<feature type="repeat" description="PPR" evidence="3">
    <location>
        <begin position="873"/>
        <end position="907"/>
    </location>
</feature>
<feature type="repeat" description="PPR" evidence="3">
    <location>
        <begin position="1027"/>
        <end position="1061"/>
    </location>
</feature>
<keyword evidence="4" id="KW-0472">Membrane</keyword>
<dbReference type="OrthoDB" id="185373at2759"/>
<feature type="transmembrane region" description="Helical" evidence="4">
    <location>
        <begin position="422"/>
        <end position="440"/>
    </location>
</feature>
<protein>
    <submittedName>
        <fullName evidence="5">Uncharacterized protein</fullName>
    </submittedName>
</protein>
<keyword evidence="4" id="KW-1133">Transmembrane helix</keyword>
<feature type="repeat" description="PPR" evidence="3">
    <location>
        <begin position="803"/>
        <end position="837"/>
    </location>
</feature>
<dbReference type="AlphaFoldDB" id="S8D7I0"/>
<evidence type="ECO:0000313" key="6">
    <source>
        <dbReference type="Proteomes" id="UP000015453"/>
    </source>
</evidence>
<keyword evidence="2" id="KW-0677">Repeat</keyword>
<dbReference type="GO" id="GO:0005524">
    <property type="term" value="F:ATP binding"/>
    <property type="evidence" value="ECO:0007669"/>
    <property type="project" value="InterPro"/>
</dbReference>
<feature type="transmembrane region" description="Helical" evidence="4">
    <location>
        <begin position="527"/>
        <end position="546"/>
    </location>
</feature>
<gene>
    <name evidence="5" type="ORF">M569_01378</name>
</gene>
<dbReference type="InterPro" id="IPR011990">
    <property type="entry name" value="TPR-like_helical_dom_sf"/>
</dbReference>
<dbReference type="Gene3D" id="1.20.58.760">
    <property type="entry name" value="Peptidase M41"/>
    <property type="match status" value="1"/>
</dbReference>
<dbReference type="GO" id="GO:0006508">
    <property type="term" value="P:proteolysis"/>
    <property type="evidence" value="ECO:0007669"/>
    <property type="project" value="InterPro"/>
</dbReference>
<evidence type="ECO:0000256" key="4">
    <source>
        <dbReference type="SAM" id="Phobius"/>
    </source>
</evidence>
<dbReference type="FunFam" id="1.20.58.760:FF:000009">
    <property type="entry name" value="Translation initiation factor 3 subunit I"/>
    <property type="match status" value="1"/>
</dbReference>
<feature type="transmembrane region" description="Helical" evidence="4">
    <location>
        <begin position="134"/>
        <end position="161"/>
    </location>
</feature>
<name>S8D7I0_9LAMI</name>
<dbReference type="PROSITE" id="PS51375">
    <property type="entry name" value="PPR"/>
    <property type="match status" value="5"/>
</dbReference>
<proteinExistence type="inferred from homology"/>
<dbReference type="GO" id="GO:0004222">
    <property type="term" value="F:metalloendopeptidase activity"/>
    <property type="evidence" value="ECO:0007669"/>
    <property type="project" value="InterPro"/>
</dbReference>
<dbReference type="EMBL" id="AUSU01000441">
    <property type="protein sequence ID" value="EPS73376.1"/>
    <property type="molecule type" value="Genomic_DNA"/>
</dbReference>
<comment type="caution">
    <text evidence="5">The sequence shown here is derived from an EMBL/GenBank/DDBJ whole genome shotgun (WGS) entry which is preliminary data.</text>
</comment>
<evidence type="ECO:0000256" key="2">
    <source>
        <dbReference type="ARBA" id="ARBA00022737"/>
    </source>
</evidence>
<feature type="transmembrane region" description="Helical" evidence="4">
    <location>
        <begin position="380"/>
        <end position="402"/>
    </location>
</feature>
<evidence type="ECO:0000313" key="5">
    <source>
        <dbReference type="EMBL" id="EPS73376.1"/>
    </source>
</evidence>
<dbReference type="GO" id="GO:0004176">
    <property type="term" value="F:ATP-dependent peptidase activity"/>
    <property type="evidence" value="ECO:0007669"/>
    <property type="project" value="InterPro"/>
</dbReference>
<evidence type="ECO:0000256" key="3">
    <source>
        <dbReference type="PROSITE-ProRule" id="PRU00708"/>
    </source>
</evidence>
<dbReference type="InterPro" id="IPR002885">
    <property type="entry name" value="PPR_rpt"/>
</dbReference>
<dbReference type="Pfam" id="PF13041">
    <property type="entry name" value="PPR_2"/>
    <property type="match status" value="4"/>
</dbReference>
<reference evidence="5 6" key="1">
    <citation type="journal article" date="2013" name="BMC Genomics">
        <title>The miniature genome of a carnivorous plant Genlisea aurea contains a low number of genes and short non-coding sequences.</title>
        <authorList>
            <person name="Leushkin E.V."/>
            <person name="Sutormin R.A."/>
            <person name="Nabieva E.R."/>
            <person name="Penin A.A."/>
            <person name="Kondrashov A.S."/>
            <person name="Logacheva M.D."/>
        </authorList>
    </citation>
    <scope>NUCLEOTIDE SEQUENCE [LARGE SCALE GENOMIC DNA]</scope>
</reference>
<dbReference type="PANTHER" id="PTHR47941">
    <property type="entry name" value="PENTATRICOPEPTIDE REPEAT-CONTAINING PROTEIN 3, MITOCHONDRIAL"/>
    <property type="match status" value="1"/>
</dbReference>
<organism evidence="5 6">
    <name type="scientific">Genlisea aurea</name>
    <dbReference type="NCBI Taxonomy" id="192259"/>
    <lineage>
        <taxon>Eukaryota</taxon>
        <taxon>Viridiplantae</taxon>
        <taxon>Streptophyta</taxon>
        <taxon>Embryophyta</taxon>
        <taxon>Tracheophyta</taxon>
        <taxon>Spermatophyta</taxon>
        <taxon>Magnoliopsida</taxon>
        <taxon>eudicotyledons</taxon>
        <taxon>Gunneridae</taxon>
        <taxon>Pentapetalae</taxon>
        <taxon>asterids</taxon>
        <taxon>lamiids</taxon>
        <taxon>Lamiales</taxon>
        <taxon>Lentibulariaceae</taxon>
        <taxon>Genlisea</taxon>
    </lineage>
</organism>
<dbReference type="Gene3D" id="1.25.40.10">
    <property type="entry name" value="Tetratricopeptide repeat domain"/>
    <property type="match status" value="4"/>
</dbReference>
<accession>S8D7I0</accession>
<sequence>MGIAIMLCHAGESPLLWRRSSPRKTLCASEFRAAERLQLLEHVDKELSDGNEKAALNLIKDLQANGSIRCFGAARQIPQRIYTPDELRLNGIKTSSLLSPVDTTIVTTARTIQAAALLGGITTWNVFRLSPSQILFTILGLLFLWSFDAIYFNGGLSFLVIDTLAHSFSQKYHNRVVQHEAGHFLIAYLLGILPKGYTLTSLEAWKNEGSLNVQAGTKFVDFEFLQETLNKFSCIALAGVATEYVLYGAAEGGISDIATLDRLLKGLGFTQKKADGQVRWAVLNTVLIVRRHDRARAALAAAMAEGRSVGYCIDVIEETIDWPIFQGTVIERIHVFITYGAFDYFRRFVNCICGSRGTDALLSVEHYCCDRPNPIIQTSLTSLSFCYLQLIYVLIIGGTYYLIVDSSFRYIPGYYLGSVHRYTSIAAVAVGIALFLCTSFSDPGVVNSTNVSQYLSAYPYDHIIFTAKECTTCKIPRTIALAREMRDISWLFSFGELAPNYYGIENSFRALAPHVVQWVVNSFNTQVLIMVFLSVVSLMLAGFFGYHAKICLTNTTTNESFKWEEHLSWERKIKEAEASASSHERSKGFFRRRRSQVEVKKKNKYDKGFVRNVGESHRNSVLDFRNSDVGCCRWRRFSGTRIRFQFGRAPPVSSRLEQTGAVLDAKSNRRKSSGVENGFGGGRKTVLPGGGGPLVENDEETNNEILERLCSLGKIHDGVKMVEVMVRRYQIPDFPSCIKLIRGLVNANLTDKAALVLRLMVMAGGVPDVITYNMLIGGLCRRNLLKYAIDVLDGMSLSGCPPDVVTYNTIIRAMFDNGRFDEAVEFWKDQLRKGCLPYLVTCTILVELVFKHSGLRRALDTMDDLSLLGCYPDLVTYNTLINLSCKHGNYKDTGLAIDGLLSHGLVPNVVSFNIVLHSLSGNGYWDAVDEILLVMDETSNPPSVVTYNILINALCKQDRLSRAIDFLDEMIGHGFSPDIITVNTLLRALCQEEMMEESVQVLLALGGGEEDDDDGHDDSTDSGLCPNVITYNIVVYGLTKLGMMDRAMEVYGHMVESRNQPDDVTYRCLLWGFCNADLVEAAVELLRAIGRNHRCGIRENFYRLLVCRLCEKKEMEGAVDVVQLFSTSRNESLVTGFCSSVMEDLHGAGMIDEAVELKQMLLQRNLLKK</sequence>
<dbReference type="SUPFAM" id="SSF140990">
    <property type="entry name" value="FtsH protease domain-like"/>
    <property type="match status" value="1"/>
</dbReference>
<feature type="repeat" description="PPR" evidence="3">
    <location>
        <begin position="943"/>
        <end position="977"/>
    </location>
</feature>
<dbReference type="InterPro" id="IPR037219">
    <property type="entry name" value="Peptidase_M41-like"/>
</dbReference>
<dbReference type="NCBIfam" id="TIGR00756">
    <property type="entry name" value="PPR"/>
    <property type="match status" value="4"/>
</dbReference>
<comment type="similarity">
    <text evidence="1">Belongs to the PPR family. P subfamily.</text>
</comment>